<name>A0A068VA38_COFCA</name>
<gene>
    <name evidence="1" type="ORF">GSCOC_T00002921001</name>
</gene>
<accession>A0A068VA38</accession>
<dbReference type="EMBL" id="HG739243">
    <property type="protein sequence ID" value="CDP17427.1"/>
    <property type="molecule type" value="Genomic_DNA"/>
</dbReference>
<organism evidence="1 2">
    <name type="scientific">Coffea canephora</name>
    <name type="common">Robusta coffee</name>
    <dbReference type="NCBI Taxonomy" id="49390"/>
    <lineage>
        <taxon>Eukaryota</taxon>
        <taxon>Viridiplantae</taxon>
        <taxon>Streptophyta</taxon>
        <taxon>Embryophyta</taxon>
        <taxon>Tracheophyta</taxon>
        <taxon>Spermatophyta</taxon>
        <taxon>Magnoliopsida</taxon>
        <taxon>eudicotyledons</taxon>
        <taxon>Gunneridae</taxon>
        <taxon>Pentapetalae</taxon>
        <taxon>asterids</taxon>
        <taxon>lamiids</taxon>
        <taxon>Gentianales</taxon>
        <taxon>Rubiaceae</taxon>
        <taxon>Ixoroideae</taxon>
        <taxon>Gardenieae complex</taxon>
        <taxon>Bertiereae - Coffeeae clade</taxon>
        <taxon>Coffeeae</taxon>
        <taxon>Coffea</taxon>
    </lineage>
</organism>
<dbReference type="Proteomes" id="UP000295252">
    <property type="component" value="Unassembled WGS sequence"/>
</dbReference>
<dbReference type="Gramene" id="CDP17427">
    <property type="protein sequence ID" value="CDP17427"/>
    <property type="gene ID" value="GSCOC_T00002921001"/>
</dbReference>
<dbReference type="AlphaFoldDB" id="A0A068VA38"/>
<dbReference type="InParanoid" id="A0A068VA38"/>
<keyword evidence="2" id="KW-1185">Reference proteome</keyword>
<evidence type="ECO:0000313" key="2">
    <source>
        <dbReference type="Proteomes" id="UP000295252"/>
    </source>
</evidence>
<evidence type="ECO:0000313" key="1">
    <source>
        <dbReference type="EMBL" id="CDP17427.1"/>
    </source>
</evidence>
<proteinExistence type="predicted"/>
<sequence>MVDEKKGTDLLQLHCGKDILYSCSQVGLRVHIRVRQGRRAAESQSKTGIEWGSPLLKKRRRRAQGSTSSSYYDYVSFDYRDLAHSMPSTNPTQLVMVKG</sequence>
<reference evidence="2" key="1">
    <citation type="journal article" date="2014" name="Science">
        <title>The coffee genome provides insight into the convergent evolution of caffeine biosynthesis.</title>
        <authorList>
            <person name="Denoeud F."/>
            <person name="Carretero-Paulet L."/>
            <person name="Dereeper A."/>
            <person name="Droc G."/>
            <person name="Guyot R."/>
            <person name="Pietrella M."/>
            <person name="Zheng C."/>
            <person name="Alberti A."/>
            <person name="Anthony F."/>
            <person name="Aprea G."/>
            <person name="Aury J.M."/>
            <person name="Bento P."/>
            <person name="Bernard M."/>
            <person name="Bocs S."/>
            <person name="Campa C."/>
            <person name="Cenci A."/>
            <person name="Combes M.C."/>
            <person name="Crouzillat D."/>
            <person name="Da Silva C."/>
            <person name="Daddiego L."/>
            <person name="De Bellis F."/>
            <person name="Dussert S."/>
            <person name="Garsmeur O."/>
            <person name="Gayraud T."/>
            <person name="Guignon V."/>
            <person name="Jahn K."/>
            <person name="Jamilloux V."/>
            <person name="Joet T."/>
            <person name="Labadie K."/>
            <person name="Lan T."/>
            <person name="Leclercq J."/>
            <person name="Lepelley M."/>
            <person name="Leroy T."/>
            <person name="Li L.T."/>
            <person name="Librado P."/>
            <person name="Lopez L."/>
            <person name="Munoz A."/>
            <person name="Noel B."/>
            <person name="Pallavicini A."/>
            <person name="Perrotta G."/>
            <person name="Poncet V."/>
            <person name="Pot D."/>
            <person name="Priyono X."/>
            <person name="Rigoreau M."/>
            <person name="Rouard M."/>
            <person name="Rozas J."/>
            <person name="Tranchant-Dubreuil C."/>
            <person name="VanBuren R."/>
            <person name="Zhang Q."/>
            <person name="Andrade A.C."/>
            <person name="Argout X."/>
            <person name="Bertrand B."/>
            <person name="de Kochko A."/>
            <person name="Graziosi G."/>
            <person name="Henry R.J."/>
            <person name="Jayarama X."/>
            <person name="Ming R."/>
            <person name="Nagai C."/>
            <person name="Rounsley S."/>
            <person name="Sankoff D."/>
            <person name="Giuliano G."/>
            <person name="Albert V.A."/>
            <person name="Wincker P."/>
            <person name="Lashermes P."/>
        </authorList>
    </citation>
    <scope>NUCLEOTIDE SEQUENCE [LARGE SCALE GENOMIC DNA]</scope>
    <source>
        <strain evidence="2">cv. DH200-94</strain>
    </source>
</reference>
<protein>
    <submittedName>
        <fullName evidence="1">DH200=94 genomic scaffold, scaffold_159</fullName>
    </submittedName>
</protein>